<dbReference type="AlphaFoldDB" id="A0A0E0E7W1"/>
<reference evidence="2" key="1">
    <citation type="submission" date="2015-04" db="UniProtKB">
        <authorList>
            <consortium name="EnsemblPlants"/>
        </authorList>
    </citation>
    <scope>IDENTIFICATION</scope>
</reference>
<dbReference type="Gramene" id="OMERI07G02860.1">
    <property type="protein sequence ID" value="OMERI07G02860.1"/>
    <property type="gene ID" value="OMERI07G02860"/>
</dbReference>
<keyword evidence="3" id="KW-1185">Reference proteome</keyword>
<feature type="transmembrane region" description="Helical" evidence="1">
    <location>
        <begin position="24"/>
        <end position="47"/>
    </location>
</feature>
<accession>A0A0E0E7W1</accession>
<reference evidence="2" key="2">
    <citation type="submission" date="2018-05" db="EMBL/GenBank/DDBJ databases">
        <title>OmerRS3 (Oryza meridionalis Reference Sequence Version 3).</title>
        <authorList>
            <person name="Zhang J."/>
            <person name="Kudrna D."/>
            <person name="Lee S."/>
            <person name="Talag J."/>
            <person name="Welchert J."/>
            <person name="Wing R.A."/>
        </authorList>
    </citation>
    <scope>NUCLEOTIDE SEQUENCE [LARGE SCALE GENOMIC DNA]</scope>
    <source>
        <strain evidence="2">cv. OR44</strain>
    </source>
</reference>
<protein>
    <submittedName>
        <fullName evidence="2">Uncharacterized protein</fullName>
    </submittedName>
</protein>
<name>A0A0E0E7W1_9ORYZ</name>
<organism evidence="2">
    <name type="scientific">Oryza meridionalis</name>
    <dbReference type="NCBI Taxonomy" id="40149"/>
    <lineage>
        <taxon>Eukaryota</taxon>
        <taxon>Viridiplantae</taxon>
        <taxon>Streptophyta</taxon>
        <taxon>Embryophyta</taxon>
        <taxon>Tracheophyta</taxon>
        <taxon>Spermatophyta</taxon>
        <taxon>Magnoliopsida</taxon>
        <taxon>Liliopsida</taxon>
        <taxon>Poales</taxon>
        <taxon>Poaceae</taxon>
        <taxon>BOP clade</taxon>
        <taxon>Oryzoideae</taxon>
        <taxon>Oryzeae</taxon>
        <taxon>Oryzinae</taxon>
        <taxon>Oryza</taxon>
    </lineage>
</organism>
<keyword evidence="1" id="KW-1133">Transmembrane helix</keyword>
<evidence type="ECO:0000313" key="3">
    <source>
        <dbReference type="Proteomes" id="UP000008021"/>
    </source>
</evidence>
<feature type="transmembrane region" description="Helical" evidence="1">
    <location>
        <begin position="59"/>
        <end position="79"/>
    </location>
</feature>
<evidence type="ECO:0000256" key="1">
    <source>
        <dbReference type="SAM" id="Phobius"/>
    </source>
</evidence>
<keyword evidence="1" id="KW-0812">Transmembrane</keyword>
<dbReference type="HOGENOM" id="CLU_157537_0_0_1"/>
<evidence type="ECO:0000313" key="2">
    <source>
        <dbReference type="EnsemblPlants" id="OMERI07G02860.1"/>
    </source>
</evidence>
<dbReference type="Proteomes" id="UP000008021">
    <property type="component" value="Chromosome 7"/>
</dbReference>
<keyword evidence="1" id="KW-0472">Membrane</keyword>
<proteinExistence type="predicted"/>
<dbReference type="EnsemblPlants" id="OMERI07G02860.1">
    <property type="protein sequence ID" value="OMERI07G02860.1"/>
    <property type="gene ID" value="OMERI07G02860"/>
</dbReference>
<sequence length="133" mass="14785">MEIAAFFTAATAAAEAVVAITRNWIFYFCMRTVVFGGGLLALFIGYVMAAYSKTWLDSLSLLPLLFAAVILPVYAAVAIQNARRLERERVVWIVRKALEIEGLSSQTNCKDHNLLIISIVKMDPVVDGYVAYY</sequence>